<evidence type="ECO:0000313" key="2">
    <source>
        <dbReference type="EMBL" id="NRF65764.1"/>
    </source>
</evidence>
<dbReference type="EMBL" id="JABRWJ010000001">
    <property type="protein sequence ID" value="NRF65764.1"/>
    <property type="molecule type" value="Genomic_DNA"/>
</dbReference>
<accession>A0ABX2E9R2</accession>
<proteinExistence type="predicted"/>
<gene>
    <name evidence="2" type="ORF">HLB44_02070</name>
</gene>
<keyword evidence="3" id="KW-1185">Reference proteome</keyword>
<name>A0ABX2E9R2_9BURK</name>
<evidence type="ECO:0000313" key="3">
    <source>
        <dbReference type="Proteomes" id="UP000737171"/>
    </source>
</evidence>
<dbReference type="Pfam" id="PF03473">
    <property type="entry name" value="MOSC"/>
    <property type="match status" value="1"/>
</dbReference>
<comment type="caution">
    <text evidence="2">The sequence shown here is derived from an EMBL/GenBank/DDBJ whole genome shotgun (WGS) entry which is preliminary data.</text>
</comment>
<dbReference type="PROSITE" id="PS51340">
    <property type="entry name" value="MOSC"/>
    <property type="match status" value="1"/>
</dbReference>
<evidence type="ECO:0000259" key="1">
    <source>
        <dbReference type="PROSITE" id="PS51340"/>
    </source>
</evidence>
<dbReference type="InterPro" id="IPR005302">
    <property type="entry name" value="MoCF_Sase_C"/>
</dbReference>
<reference evidence="2 3" key="1">
    <citation type="submission" date="2020-05" db="EMBL/GenBank/DDBJ databases">
        <title>Aquincola sp. isolate from soil.</title>
        <authorList>
            <person name="Han J."/>
            <person name="Kim D.-U."/>
        </authorList>
    </citation>
    <scope>NUCLEOTIDE SEQUENCE [LARGE SCALE GENOMIC DNA]</scope>
    <source>
        <strain evidence="2 3">S2</strain>
    </source>
</reference>
<dbReference type="Gene3D" id="2.40.33.20">
    <property type="entry name" value="PK beta-barrel domain-like"/>
    <property type="match status" value="1"/>
</dbReference>
<sequence>MIERIYIGAPSGDSQQEVPAVQVIAGAGIVGDRYFGRHDEPGQNITFVEAEAIESFQDLHARPRDLSVTRRNVVTRGVRLNELVGKEFIAGGLRFRGVELCEPCLGLGQALSSAALAPPAVVKAFVHRAGLRADALSSGELRQGAQLECEASGQARA</sequence>
<dbReference type="SUPFAM" id="SSF50800">
    <property type="entry name" value="PK beta-barrel domain-like"/>
    <property type="match status" value="1"/>
</dbReference>
<dbReference type="InterPro" id="IPR011037">
    <property type="entry name" value="Pyrv_Knase-like_insert_dom_sf"/>
</dbReference>
<feature type="domain" description="MOSC" evidence="1">
    <location>
        <begin position="16"/>
        <end position="150"/>
    </location>
</feature>
<organism evidence="2 3">
    <name type="scientific">Pseudaquabacterium terrae</name>
    <dbReference type="NCBI Taxonomy" id="2732868"/>
    <lineage>
        <taxon>Bacteria</taxon>
        <taxon>Pseudomonadati</taxon>
        <taxon>Pseudomonadota</taxon>
        <taxon>Betaproteobacteria</taxon>
        <taxon>Burkholderiales</taxon>
        <taxon>Sphaerotilaceae</taxon>
        <taxon>Pseudaquabacterium</taxon>
    </lineage>
</organism>
<dbReference type="Proteomes" id="UP000737171">
    <property type="component" value="Unassembled WGS sequence"/>
</dbReference>
<protein>
    <submittedName>
        <fullName evidence="2">Sulfurase</fullName>
    </submittedName>
</protein>